<evidence type="ECO:0000313" key="7">
    <source>
        <dbReference type="Proteomes" id="UP000199017"/>
    </source>
</evidence>
<dbReference type="STRING" id="930129.SAMN05216352_1089"/>
<evidence type="ECO:0000313" key="6">
    <source>
        <dbReference type="EMBL" id="SDI46898.1"/>
    </source>
</evidence>
<accession>A0A1G8KTX7</accession>
<dbReference type="RefSeq" id="WP_091585815.1">
    <property type="nucleotide sequence ID" value="NZ_FNDU01000008.1"/>
</dbReference>
<dbReference type="AlphaFoldDB" id="A0A1G8KTX7"/>
<comment type="similarity">
    <text evidence="1">Belongs to the LytR/CpsA/Psr (LCP) family.</text>
</comment>
<dbReference type="OrthoDB" id="27330at2"/>
<proteinExistence type="inferred from homology"/>
<dbReference type="PANTHER" id="PTHR33392:SF6">
    <property type="entry name" value="POLYISOPRENYL-TEICHOIC ACID--PEPTIDOGLYCAN TEICHOIC ACID TRANSFERASE TAGU"/>
    <property type="match status" value="1"/>
</dbReference>
<keyword evidence="4" id="KW-1133">Transmembrane helix</keyword>
<dbReference type="Gene3D" id="3.40.630.190">
    <property type="entry name" value="LCP protein"/>
    <property type="match status" value="1"/>
</dbReference>
<dbReference type="InterPro" id="IPR004474">
    <property type="entry name" value="LytR_CpsA_psr"/>
</dbReference>
<dbReference type="InterPro" id="IPR050922">
    <property type="entry name" value="LytR/CpsA/Psr_CW_biosynth"/>
</dbReference>
<dbReference type="EMBL" id="FNDU01000008">
    <property type="protein sequence ID" value="SDI46898.1"/>
    <property type="molecule type" value="Genomic_DNA"/>
</dbReference>
<keyword evidence="7" id="KW-1185">Reference proteome</keyword>
<gene>
    <name evidence="6" type="ORF">SAMN05216352_1089</name>
</gene>
<keyword evidence="3" id="KW-0735">Signal-anchor</keyword>
<evidence type="ECO:0000256" key="1">
    <source>
        <dbReference type="ARBA" id="ARBA00006068"/>
    </source>
</evidence>
<reference evidence="6 7" key="1">
    <citation type="submission" date="2016-10" db="EMBL/GenBank/DDBJ databases">
        <authorList>
            <person name="de Groot N.N."/>
        </authorList>
    </citation>
    <scope>NUCLEOTIDE SEQUENCE [LARGE SCALE GENOMIC DNA]</scope>
    <source>
        <strain evidence="7">P4B,CCM 7963,CECT 7998,DSM 25260,IBRC-M 10614,KCTC 13821</strain>
    </source>
</reference>
<evidence type="ECO:0000256" key="3">
    <source>
        <dbReference type="ARBA" id="ARBA00022968"/>
    </source>
</evidence>
<dbReference type="PANTHER" id="PTHR33392">
    <property type="entry name" value="POLYISOPRENYL-TEICHOIC ACID--PEPTIDOGLYCAN TEICHOIC ACID TRANSFERASE TAGU"/>
    <property type="match status" value="1"/>
</dbReference>
<dbReference type="Pfam" id="PF03816">
    <property type="entry name" value="LytR_cpsA_psr"/>
    <property type="match status" value="1"/>
</dbReference>
<name>A0A1G8KTX7_9BACI</name>
<dbReference type="GO" id="GO:0071555">
    <property type="term" value="P:cell wall organization"/>
    <property type="evidence" value="ECO:0007669"/>
    <property type="project" value="UniProtKB-KW"/>
</dbReference>
<sequence>MNTVKIKRVFLIFFTLAAVTTLGIGNYFLQMTSTTLANMNDDVDWEQSDKRPAPINLKDGEPVSVLLMGVDDGEERTDSLILLTLSPGDESINMISIPRDTLTTIAGKGKKDKINHAYTFGGSEATIRTVENLLDVPVDYVLKVNMESFTNVVDALGGVEVENDLDFTFWDHHYPEGKLQLNGEEALGYARMRHEDPRGDFGRQLRQQQVLEAVIQQSASISSLTKVDDMFEIVEEHVKTNITFKEAWDLQSNYKSARHNIEQHQLEGESTEIDQTYYYKPDKDKLESISKKLQEHLNITKDKS</sequence>
<dbReference type="Proteomes" id="UP000199017">
    <property type="component" value="Unassembled WGS sequence"/>
</dbReference>
<evidence type="ECO:0000259" key="5">
    <source>
        <dbReference type="Pfam" id="PF03816"/>
    </source>
</evidence>
<feature type="domain" description="Cell envelope-related transcriptional attenuator" evidence="5">
    <location>
        <begin position="76"/>
        <end position="219"/>
    </location>
</feature>
<evidence type="ECO:0000256" key="4">
    <source>
        <dbReference type="ARBA" id="ARBA00022989"/>
    </source>
</evidence>
<dbReference type="NCBIfam" id="TIGR00350">
    <property type="entry name" value="lytR_cpsA_psr"/>
    <property type="match status" value="1"/>
</dbReference>
<evidence type="ECO:0000256" key="2">
    <source>
        <dbReference type="ARBA" id="ARBA00022692"/>
    </source>
</evidence>
<protein>
    <submittedName>
        <fullName evidence="6">Transcriptional attenuator, LytR family</fullName>
    </submittedName>
</protein>
<keyword evidence="4" id="KW-0472">Membrane</keyword>
<keyword evidence="2" id="KW-0812">Transmembrane</keyword>
<organism evidence="6 7">
    <name type="scientific">Alteribacillus bidgolensis</name>
    <dbReference type="NCBI Taxonomy" id="930129"/>
    <lineage>
        <taxon>Bacteria</taxon>
        <taxon>Bacillati</taxon>
        <taxon>Bacillota</taxon>
        <taxon>Bacilli</taxon>
        <taxon>Bacillales</taxon>
        <taxon>Bacillaceae</taxon>
        <taxon>Alteribacillus</taxon>
    </lineage>
</organism>